<dbReference type="PANTHER" id="PTHR43045">
    <property type="entry name" value="SHIKIMATE TRANSPORTER"/>
    <property type="match status" value="1"/>
</dbReference>
<feature type="transmembrane region" description="Helical" evidence="7">
    <location>
        <begin position="159"/>
        <end position="181"/>
    </location>
</feature>
<feature type="transmembrane region" description="Helical" evidence="7">
    <location>
        <begin position="373"/>
        <end position="398"/>
    </location>
</feature>
<evidence type="ECO:0000313" key="10">
    <source>
        <dbReference type="Proteomes" id="UP000337909"/>
    </source>
</evidence>
<dbReference type="PROSITE" id="PS00216">
    <property type="entry name" value="SUGAR_TRANSPORT_1"/>
    <property type="match status" value="1"/>
</dbReference>
<keyword evidence="6 7" id="KW-0472">Membrane</keyword>
<keyword evidence="4 7" id="KW-0812">Transmembrane</keyword>
<feature type="transmembrane region" description="Helical" evidence="7">
    <location>
        <begin position="60"/>
        <end position="81"/>
    </location>
</feature>
<reference evidence="9 10" key="1">
    <citation type="submission" date="2019-09" db="EMBL/GenBank/DDBJ databases">
        <authorList>
            <person name="Chandra G."/>
            <person name="Truman W A."/>
        </authorList>
    </citation>
    <scope>NUCLEOTIDE SEQUENCE [LARGE SCALE GENOMIC DNA]</scope>
    <source>
        <strain evidence="9">PS691</strain>
    </source>
</reference>
<dbReference type="PROSITE" id="PS50850">
    <property type="entry name" value="MFS"/>
    <property type="match status" value="1"/>
</dbReference>
<feature type="transmembrane region" description="Helical" evidence="7">
    <location>
        <begin position="286"/>
        <end position="304"/>
    </location>
</feature>
<dbReference type="FunFam" id="1.20.1250.20:FF:000001">
    <property type="entry name" value="Dicarboxylate MFS transporter"/>
    <property type="match status" value="1"/>
</dbReference>
<evidence type="ECO:0000313" key="9">
    <source>
        <dbReference type="EMBL" id="VVO31040.1"/>
    </source>
</evidence>
<evidence type="ECO:0000256" key="6">
    <source>
        <dbReference type="ARBA" id="ARBA00023136"/>
    </source>
</evidence>
<evidence type="ECO:0000256" key="4">
    <source>
        <dbReference type="ARBA" id="ARBA00022692"/>
    </source>
</evidence>
<accession>A0A5E7EVQ9</accession>
<dbReference type="InterPro" id="IPR005828">
    <property type="entry name" value="MFS_sugar_transport-like"/>
</dbReference>
<dbReference type="CDD" id="cd17369">
    <property type="entry name" value="MFS_ShiA_like"/>
    <property type="match status" value="1"/>
</dbReference>
<feature type="transmembrane region" description="Helical" evidence="7">
    <location>
        <begin position="20"/>
        <end position="40"/>
    </location>
</feature>
<feature type="transmembrane region" description="Helical" evidence="7">
    <location>
        <begin position="193"/>
        <end position="212"/>
    </location>
</feature>
<evidence type="ECO:0000256" key="2">
    <source>
        <dbReference type="ARBA" id="ARBA00022448"/>
    </source>
</evidence>
<feature type="transmembrane region" description="Helical" evidence="7">
    <location>
        <begin position="341"/>
        <end position="361"/>
    </location>
</feature>
<protein>
    <submittedName>
        <fullName evidence="9">Inner membrane metabolite transport protein YhjE</fullName>
    </submittedName>
</protein>
<dbReference type="InterPro" id="IPR020846">
    <property type="entry name" value="MFS_dom"/>
</dbReference>
<dbReference type="SUPFAM" id="SSF103473">
    <property type="entry name" value="MFS general substrate transporter"/>
    <property type="match status" value="1"/>
</dbReference>
<dbReference type="Gene3D" id="1.20.1250.20">
    <property type="entry name" value="MFS general substrate transporter like domains"/>
    <property type="match status" value="1"/>
</dbReference>
<comment type="subcellular location">
    <subcellularLocation>
        <location evidence="1">Cell membrane</location>
        <topology evidence="1">Multi-pass membrane protein</topology>
    </subcellularLocation>
</comment>
<dbReference type="RefSeq" id="WP_150644770.1">
    <property type="nucleotide sequence ID" value="NZ_CABVHQ010000071.1"/>
</dbReference>
<keyword evidence="2" id="KW-0813">Transport</keyword>
<dbReference type="PANTHER" id="PTHR43045:SF1">
    <property type="entry name" value="SHIKIMATE TRANSPORTER"/>
    <property type="match status" value="1"/>
</dbReference>
<proteinExistence type="predicted"/>
<dbReference type="InterPro" id="IPR005829">
    <property type="entry name" value="Sugar_transporter_CS"/>
</dbReference>
<evidence type="ECO:0000256" key="3">
    <source>
        <dbReference type="ARBA" id="ARBA00022475"/>
    </source>
</evidence>
<feature type="transmembrane region" description="Helical" evidence="7">
    <location>
        <begin position="316"/>
        <end position="335"/>
    </location>
</feature>
<dbReference type="EMBL" id="CABVHQ010000071">
    <property type="protein sequence ID" value="VVO31040.1"/>
    <property type="molecule type" value="Genomic_DNA"/>
</dbReference>
<dbReference type="Proteomes" id="UP000337909">
    <property type="component" value="Unassembled WGS sequence"/>
</dbReference>
<dbReference type="InterPro" id="IPR036259">
    <property type="entry name" value="MFS_trans_sf"/>
</dbReference>
<name>A0A5E7EVQ9_PSEFL</name>
<sequence>MSTPQHSTSATTPSGLKRVVAAAMAGTVAEWYEFFLYGTASALVFGRLFFRQTDSPIDGIIAAFALYAVGFLARPLGGLVFGHYGDKFGRKRLLQLSLVVVGITTFLMGCLPGFDTIGYAAPVLLVLLRLIQGFAFGGEWGGAILLVSEHCPDNRRGFWASWPQAGVPAGNLVATVALLLLSSNLSEEQFLAWGWRVAFWFSAVVVLIGYWIRTSVDDAPIFKEAQARQAQTKQQQLGVVEVLRHHWRAVLVGIGARFAENILYYTVVTFSITYLKLVVHKDTSEILLLMFGAHLLHFFMIPLMGYLSDLVGRKPVYLTGAILTAFWGFIGFPMMDTGNNWLIIAAITLGLAIESMTYAPYSALMAEMFPTHVRYTALSLCYQVAPIFAGSLAPLIAITLLNKYQSSTPIAWYLVGASLISIVAVGLTRETRGKSLHQVDAESAARIAALDNAEPATCGEGACPRSTA</sequence>
<feature type="transmembrane region" description="Helical" evidence="7">
    <location>
        <begin position="410"/>
        <end position="428"/>
    </location>
</feature>
<dbReference type="GO" id="GO:0022857">
    <property type="term" value="F:transmembrane transporter activity"/>
    <property type="evidence" value="ECO:0007669"/>
    <property type="project" value="InterPro"/>
</dbReference>
<dbReference type="PROSITE" id="PS00217">
    <property type="entry name" value="SUGAR_TRANSPORT_2"/>
    <property type="match status" value="1"/>
</dbReference>
<dbReference type="Pfam" id="PF00083">
    <property type="entry name" value="Sugar_tr"/>
    <property type="match status" value="1"/>
</dbReference>
<organism evidence="9 10">
    <name type="scientific">Pseudomonas fluorescens</name>
    <dbReference type="NCBI Taxonomy" id="294"/>
    <lineage>
        <taxon>Bacteria</taxon>
        <taxon>Pseudomonadati</taxon>
        <taxon>Pseudomonadota</taxon>
        <taxon>Gammaproteobacteria</taxon>
        <taxon>Pseudomonadales</taxon>
        <taxon>Pseudomonadaceae</taxon>
        <taxon>Pseudomonas</taxon>
    </lineage>
</organism>
<dbReference type="AlphaFoldDB" id="A0A5E7EVQ9"/>
<gene>
    <name evidence="9" type="primary">yhjE_2</name>
    <name evidence="9" type="ORF">PS691_04944</name>
</gene>
<evidence type="ECO:0000256" key="5">
    <source>
        <dbReference type="ARBA" id="ARBA00022989"/>
    </source>
</evidence>
<dbReference type="OrthoDB" id="3690818at2"/>
<feature type="transmembrane region" description="Helical" evidence="7">
    <location>
        <begin position="93"/>
        <end position="114"/>
    </location>
</feature>
<keyword evidence="5 7" id="KW-1133">Transmembrane helix</keyword>
<evidence type="ECO:0000256" key="7">
    <source>
        <dbReference type="SAM" id="Phobius"/>
    </source>
</evidence>
<feature type="transmembrane region" description="Helical" evidence="7">
    <location>
        <begin position="126"/>
        <end position="147"/>
    </location>
</feature>
<dbReference type="GO" id="GO:0005886">
    <property type="term" value="C:plasma membrane"/>
    <property type="evidence" value="ECO:0007669"/>
    <property type="project" value="UniProtKB-SubCell"/>
</dbReference>
<feature type="domain" description="Major facilitator superfamily (MFS) profile" evidence="8">
    <location>
        <begin position="19"/>
        <end position="433"/>
    </location>
</feature>
<keyword evidence="3" id="KW-1003">Cell membrane</keyword>
<evidence type="ECO:0000256" key="1">
    <source>
        <dbReference type="ARBA" id="ARBA00004651"/>
    </source>
</evidence>
<evidence type="ECO:0000259" key="8">
    <source>
        <dbReference type="PROSITE" id="PS50850"/>
    </source>
</evidence>